<dbReference type="EMBL" id="JBHTOP010000005">
    <property type="protein sequence ID" value="MFD1671168.1"/>
    <property type="molecule type" value="Genomic_DNA"/>
</dbReference>
<dbReference type="PANTHER" id="PTHR43394">
    <property type="entry name" value="ATP-DEPENDENT PERMEASE MDL1, MITOCHONDRIAL"/>
    <property type="match status" value="1"/>
</dbReference>
<evidence type="ECO:0000256" key="1">
    <source>
        <dbReference type="ARBA" id="ARBA00004651"/>
    </source>
</evidence>
<dbReference type="PROSITE" id="PS50929">
    <property type="entry name" value="ABC_TM1F"/>
    <property type="match status" value="1"/>
</dbReference>
<dbReference type="InterPro" id="IPR017871">
    <property type="entry name" value="ABC_transporter-like_CS"/>
</dbReference>
<evidence type="ECO:0000256" key="7">
    <source>
        <dbReference type="SAM" id="Phobius"/>
    </source>
</evidence>
<dbReference type="Proteomes" id="UP001597267">
    <property type="component" value="Unassembled WGS sequence"/>
</dbReference>
<keyword evidence="4 10" id="KW-0067">ATP-binding</keyword>
<evidence type="ECO:0000256" key="4">
    <source>
        <dbReference type="ARBA" id="ARBA00022840"/>
    </source>
</evidence>
<evidence type="ECO:0000256" key="3">
    <source>
        <dbReference type="ARBA" id="ARBA00022741"/>
    </source>
</evidence>
<dbReference type="InterPro" id="IPR003593">
    <property type="entry name" value="AAA+_ATPase"/>
</dbReference>
<feature type="domain" description="ABC transmembrane type-1" evidence="9">
    <location>
        <begin position="29"/>
        <end position="311"/>
    </location>
</feature>
<dbReference type="Gene3D" id="1.20.1560.10">
    <property type="entry name" value="ABC transporter type 1, transmembrane domain"/>
    <property type="match status" value="1"/>
</dbReference>
<evidence type="ECO:0000313" key="11">
    <source>
        <dbReference type="Proteomes" id="UP001597267"/>
    </source>
</evidence>
<dbReference type="Pfam" id="PF00005">
    <property type="entry name" value="ABC_tran"/>
    <property type="match status" value="1"/>
</dbReference>
<dbReference type="InterPro" id="IPR039421">
    <property type="entry name" value="Type_1_exporter"/>
</dbReference>
<dbReference type="PROSITE" id="PS00211">
    <property type="entry name" value="ABC_TRANSPORTER_1"/>
    <property type="match status" value="1"/>
</dbReference>
<gene>
    <name evidence="10" type="ORF">ACFQ5M_03545</name>
</gene>
<reference evidence="11" key="1">
    <citation type="journal article" date="2019" name="Int. J. Syst. Evol. Microbiol.">
        <title>The Global Catalogue of Microorganisms (GCM) 10K type strain sequencing project: providing services to taxonomists for standard genome sequencing and annotation.</title>
        <authorList>
            <consortium name="The Broad Institute Genomics Platform"/>
            <consortium name="The Broad Institute Genome Sequencing Center for Infectious Disease"/>
            <person name="Wu L."/>
            <person name="Ma J."/>
        </authorList>
    </citation>
    <scope>NUCLEOTIDE SEQUENCE [LARGE SCALE GENOMIC DNA]</scope>
    <source>
        <strain evidence="11">CCM 8896</strain>
    </source>
</reference>
<keyword evidence="5 7" id="KW-1133">Transmembrane helix</keyword>
<feature type="transmembrane region" description="Helical" evidence="7">
    <location>
        <begin position="241"/>
        <end position="264"/>
    </location>
</feature>
<evidence type="ECO:0000259" key="9">
    <source>
        <dbReference type="PROSITE" id="PS50929"/>
    </source>
</evidence>
<keyword evidence="6 7" id="KW-0472">Membrane</keyword>
<organism evidence="10 11">
    <name type="scientific">Agrilactobacillus yilanensis</name>
    <dbReference type="NCBI Taxonomy" id="2485997"/>
    <lineage>
        <taxon>Bacteria</taxon>
        <taxon>Bacillati</taxon>
        <taxon>Bacillota</taxon>
        <taxon>Bacilli</taxon>
        <taxon>Lactobacillales</taxon>
        <taxon>Lactobacillaceae</taxon>
        <taxon>Agrilactobacillus</taxon>
    </lineage>
</organism>
<comment type="caution">
    <text evidence="10">The sequence shown here is derived from an EMBL/GenBank/DDBJ whole genome shotgun (WGS) entry which is preliminary data.</text>
</comment>
<keyword evidence="3" id="KW-0547">Nucleotide-binding</keyword>
<proteinExistence type="predicted"/>
<dbReference type="RefSeq" id="WP_125714174.1">
    <property type="nucleotide sequence ID" value="NZ_JBHTOP010000005.1"/>
</dbReference>
<evidence type="ECO:0000256" key="5">
    <source>
        <dbReference type="ARBA" id="ARBA00022989"/>
    </source>
</evidence>
<dbReference type="PROSITE" id="PS50893">
    <property type="entry name" value="ABC_TRANSPORTER_2"/>
    <property type="match status" value="1"/>
</dbReference>
<feature type="transmembrane region" description="Helical" evidence="7">
    <location>
        <begin position="21"/>
        <end position="42"/>
    </location>
</feature>
<comment type="subcellular location">
    <subcellularLocation>
        <location evidence="1">Cell membrane</location>
        <topology evidence="1">Multi-pass membrane protein</topology>
    </subcellularLocation>
</comment>
<dbReference type="GO" id="GO:0005524">
    <property type="term" value="F:ATP binding"/>
    <property type="evidence" value="ECO:0007669"/>
    <property type="project" value="UniProtKB-KW"/>
</dbReference>
<feature type="transmembrane region" description="Helical" evidence="7">
    <location>
        <begin position="143"/>
        <end position="160"/>
    </location>
</feature>
<sequence>MSEMIRSLRQLRPFLKPNRRNLYLSLLNAVLSMIFNALWPVTMGLIVTEITNALTQHRAINFSYILQIIALILVFAFGYQITMFLSQYLMTLAVQRSMKGLRQSLDTKLNHLPVNYFDTRQLGNLLSRFTNDVDAITNALQQGLIQVVNSVVGITVAVIMMFTINWIMALITLWMIPATLIISRIILGKSQNYFEGQQNTLGRLNGVVQESFTGFTEIQAYGQEENTLDSFKKVNHQLSNYGFKAAFISGILMPLVSLIAYLTYAAMATVGGIFVLKGVIPVGNLQAFIQYIWQINQPLSSLTQISSILQSGQAATKRVFEILNEPDEPEQATEAVLPKRVQGEVKFENVSFSYTKDKPLIKNLNFTVKPGSTVAIVGPTGAGKTTLINLLLRFYEINGGKILLDGVDTKQLSRQTLRQQFGMVLQDTWLYKDTITNNIRFGKLDAEEYEVVDAAKTANIDYYIHTLPAGYQTEISSEADNISQGQKQLMTIARAIIANPAIMILDEATSSVDTRLEQMLQQAMDKIMAGRTSFVIAHRLSTIRNADLILVLQHGEIIEQGNHESLMAEAGFYAQLYNSQFEDADALEN</sequence>
<name>A0ABW4J6E9_9LACO</name>
<feature type="transmembrane region" description="Helical" evidence="7">
    <location>
        <begin position="62"/>
        <end position="89"/>
    </location>
</feature>
<keyword evidence="11" id="KW-1185">Reference proteome</keyword>
<dbReference type="InterPro" id="IPR011527">
    <property type="entry name" value="ABC1_TM_dom"/>
</dbReference>
<dbReference type="InterPro" id="IPR003439">
    <property type="entry name" value="ABC_transporter-like_ATP-bd"/>
</dbReference>
<dbReference type="SUPFAM" id="SSF90123">
    <property type="entry name" value="ABC transporter transmembrane region"/>
    <property type="match status" value="1"/>
</dbReference>
<evidence type="ECO:0000256" key="6">
    <source>
        <dbReference type="ARBA" id="ARBA00023136"/>
    </source>
</evidence>
<dbReference type="SUPFAM" id="SSF52540">
    <property type="entry name" value="P-loop containing nucleoside triphosphate hydrolases"/>
    <property type="match status" value="1"/>
</dbReference>
<keyword evidence="2 7" id="KW-0812">Transmembrane</keyword>
<dbReference type="Gene3D" id="3.40.50.300">
    <property type="entry name" value="P-loop containing nucleotide triphosphate hydrolases"/>
    <property type="match status" value="1"/>
</dbReference>
<evidence type="ECO:0000259" key="8">
    <source>
        <dbReference type="PROSITE" id="PS50893"/>
    </source>
</evidence>
<dbReference type="CDD" id="cd03254">
    <property type="entry name" value="ABCC_Glucan_exporter_like"/>
    <property type="match status" value="1"/>
</dbReference>
<dbReference type="Pfam" id="PF00664">
    <property type="entry name" value="ABC_membrane"/>
    <property type="match status" value="1"/>
</dbReference>
<dbReference type="InterPro" id="IPR027417">
    <property type="entry name" value="P-loop_NTPase"/>
</dbReference>
<evidence type="ECO:0000313" key="10">
    <source>
        <dbReference type="EMBL" id="MFD1671168.1"/>
    </source>
</evidence>
<dbReference type="PANTHER" id="PTHR43394:SF1">
    <property type="entry name" value="ATP-BINDING CASSETTE SUB-FAMILY B MEMBER 10, MITOCHONDRIAL"/>
    <property type="match status" value="1"/>
</dbReference>
<dbReference type="CDD" id="cd18547">
    <property type="entry name" value="ABC_6TM_Tm288_like"/>
    <property type="match status" value="1"/>
</dbReference>
<feature type="domain" description="ABC transporter" evidence="8">
    <location>
        <begin position="345"/>
        <end position="579"/>
    </location>
</feature>
<protein>
    <submittedName>
        <fullName evidence="10">ABC transporter ATP-binding protein</fullName>
    </submittedName>
</protein>
<accession>A0ABW4J6E9</accession>
<evidence type="ECO:0000256" key="2">
    <source>
        <dbReference type="ARBA" id="ARBA00022692"/>
    </source>
</evidence>
<feature type="transmembrane region" description="Helical" evidence="7">
    <location>
        <begin position="166"/>
        <end position="187"/>
    </location>
</feature>
<dbReference type="InterPro" id="IPR036640">
    <property type="entry name" value="ABC1_TM_sf"/>
</dbReference>
<dbReference type="SMART" id="SM00382">
    <property type="entry name" value="AAA"/>
    <property type="match status" value="1"/>
</dbReference>